<dbReference type="OrthoDB" id="793810at2"/>
<dbReference type="AlphaFoldDB" id="A0A563UJW9"/>
<proteinExistence type="predicted"/>
<evidence type="ECO:0000313" key="1">
    <source>
        <dbReference type="EMBL" id="TWR31568.1"/>
    </source>
</evidence>
<organism evidence="1 2">
    <name type="scientific">Mucilaginibacter pallidiroseus</name>
    <dbReference type="NCBI Taxonomy" id="2599295"/>
    <lineage>
        <taxon>Bacteria</taxon>
        <taxon>Pseudomonadati</taxon>
        <taxon>Bacteroidota</taxon>
        <taxon>Sphingobacteriia</taxon>
        <taxon>Sphingobacteriales</taxon>
        <taxon>Sphingobacteriaceae</taxon>
        <taxon>Mucilaginibacter</taxon>
    </lineage>
</organism>
<dbReference type="Proteomes" id="UP000320042">
    <property type="component" value="Unassembled WGS sequence"/>
</dbReference>
<reference evidence="1 2" key="1">
    <citation type="submission" date="2019-07" db="EMBL/GenBank/DDBJ databases">
        <authorList>
            <person name="Kim J."/>
        </authorList>
    </citation>
    <scope>NUCLEOTIDE SEQUENCE [LARGE SCALE GENOMIC DNA]</scope>
    <source>
        <strain evidence="2">dk17</strain>
    </source>
</reference>
<comment type="caution">
    <text evidence="1">The sequence shown here is derived from an EMBL/GenBank/DDBJ whole genome shotgun (WGS) entry which is preliminary data.</text>
</comment>
<dbReference type="RefSeq" id="WP_146380465.1">
    <property type="nucleotide sequence ID" value="NZ_VOEJ01000001.1"/>
</dbReference>
<keyword evidence="2" id="KW-1185">Reference proteome</keyword>
<accession>A0A563UJW9</accession>
<protein>
    <submittedName>
        <fullName evidence="1">Uncharacterized protein</fullName>
    </submittedName>
</protein>
<gene>
    <name evidence="1" type="ORF">FPZ43_03595</name>
</gene>
<evidence type="ECO:0000313" key="2">
    <source>
        <dbReference type="Proteomes" id="UP000320042"/>
    </source>
</evidence>
<name>A0A563UJW9_9SPHI</name>
<sequence length="175" mass="20243">MDYYREFSQVRTNELSIVRHKFFMPYYELTDGQFVYGKLSYKNNFKRYAIIETAQGSWTIKQKGWFKRALLINEGDDHTIGTLNPATWKRDMALAMNNGFEANYEYKKVFSKSFSLTSTAHGDILELTQHAFKIKQPYTVNFQQALNIDGIPPIPLLTLIGLHIVLLRAQQAAAH</sequence>
<dbReference type="EMBL" id="VOEJ01000001">
    <property type="protein sequence ID" value="TWR31568.1"/>
    <property type="molecule type" value="Genomic_DNA"/>
</dbReference>